<evidence type="ECO:0000313" key="2">
    <source>
        <dbReference type="EMBL" id="RBL88274.1"/>
    </source>
</evidence>
<accession>A0A365XRB4</accession>
<proteinExistence type="predicted"/>
<keyword evidence="3" id="KW-1185">Reference proteome</keyword>
<reference evidence="2 3" key="1">
    <citation type="submission" date="2018-05" db="EMBL/GenBank/DDBJ databases">
        <title>Chitinophaga sp. K3CV102501T nov., isolated from isolated from a monsoon evergreen broad-leaved forest soil.</title>
        <authorList>
            <person name="Lv Y."/>
        </authorList>
    </citation>
    <scope>NUCLEOTIDE SEQUENCE [LARGE SCALE GENOMIC DNA]</scope>
    <source>
        <strain evidence="2 3">GDMCC 1.1325</strain>
    </source>
</reference>
<evidence type="ECO:0000313" key="3">
    <source>
        <dbReference type="Proteomes" id="UP000253410"/>
    </source>
</evidence>
<dbReference type="OrthoDB" id="675947at2"/>
<keyword evidence="1" id="KW-0732">Signal</keyword>
<name>A0A365XRB4_9BACT</name>
<dbReference type="RefSeq" id="WP_113617025.1">
    <property type="nucleotide sequence ID" value="NZ_QFFJ01000002.1"/>
</dbReference>
<feature type="signal peptide" evidence="1">
    <location>
        <begin position="1"/>
        <end position="24"/>
    </location>
</feature>
<sequence length="143" mass="16874">MKIFSLYTALLLCCLLGGFQLTTAAQTKDSTSLGGRWGVEGRADKISDKISKQVGLDRDQYQKIYAINEDIIRRRDVIHTNKELPKKERMQQLKALDSERSQRFKNVLTATQYKRWNDWEMRKKEHLEAKMEKKRQRKQAARE</sequence>
<protein>
    <recommendedName>
        <fullName evidence="4">DUF4890 domain-containing protein</fullName>
    </recommendedName>
</protein>
<evidence type="ECO:0000256" key="1">
    <source>
        <dbReference type="SAM" id="SignalP"/>
    </source>
</evidence>
<evidence type="ECO:0008006" key="4">
    <source>
        <dbReference type="Google" id="ProtNLM"/>
    </source>
</evidence>
<dbReference type="EMBL" id="QFFJ01000002">
    <property type="protein sequence ID" value="RBL88274.1"/>
    <property type="molecule type" value="Genomic_DNA"/>
</dbReference>
<dbReference type="AlphaFoldDB" id="A0A365XRB4"/>
<gene>
    <name evidence="2" type="ORF">DF182_16890</name>
</gene>
<feature type="chain" id="PRO_5016875485" description="DUF4890 domain-containing protein" evidence="1">
    <location>
        <begin position="25"/>
        <end position="143"/>
    </location>
</feature>
<dbReference type="Proteomes" id="UP000253410">
    <property type="component" value="Unassembled WGS sequence"/>
</dbReference>
<organism evidence="2 3">
    <name type="scientific">Chitinophaga flava</name>
    <dbReference type="NCBI Taxonomy" id="2259036"/>
    <lineage>
        <taxon>Bacteria</taxon>
        <taxon>Pseudomonadati</taxon>
        <taxon>Bacteroidota</taxon>
        <taxon>Chitinophagia</taxon>
        <taxon>Chitinophagales</taxon>
        <taxon>Chitinophagaceae</taxon>
        <taxon>Chitinophaga</taxon>
    </lineage>
</organism>
<comment type="caution">
    <text evidence="2">The sequence shown here is derived from an EMBL/GenBank/DDBJ whole genome shotgun (WGS) entry which is preliminary data.</text>
</comment>